<dbReference type="GO" id="GO:0005979">
    <property type="term" value="P:regulation of glycogen biosynthetic process"/>
    <property type="evidence" value="ECO:0007669"/>
    <property type="project" value="TreeGrafter"/>
</dbReference>
<feature type="domain" description="CBM21" evidence="2">
    <location>
        <begin position="215"/>
        <end position="331"/>
    </location>
</feature>
<dbReference type="EMBL" id="CDQK01000002">
    <property type="protein sequence ID" value="CEP21690.1"/>
    <property type="molecule type" value="Genomic_DNA"/>
</dbReference>
<protein>
    <recommendedName>
        <fullName evidence="2">CBM21 domain-containing protein</fullName>
    </recommendedName>
</protein>
<dbReference type="InterPro" id="IPR005036">
    <property type="entry name" value="CBM21_dom"/>
</dbReference>
<dbReference type="GO" id="GO:0008157">
    <property type="term" value="F:protein phosphatase 1 binding"/>
    <property type="evidence" value="ECO:0007669"/>
    <property type="project" value="TreeGrafter"/>
</dbReference>
<dbReference type="InterPro" id="IPR038175">
    <property type="entry name" value="CBM21_dom_sf"/>
</dbReference>
<dbReference type="Pfam" id="PF03370">
    <property type="entry name" value="CBM_21"/>
    <property type="match status" value="1"/>
</dbReference>
<feature type="region of interest" description="Disordered" evidence="1">
    <location>
        <begin position="468"/>
        <end position="488"/>
    </location>
</feature>
<feature type="region of interest" description="Disordered" evidence="1">
    <location>
        <begin position="1"/>
        <end position="133"/>
    </location>
</feature>
<dbReference type="Gene3D" id="2.60.40.2440">
    <property type="entry name" value="Carbohydrate binding type-21 domain"/>
    <property type="match status" value="1"/>
</dbReference>
<name>A0A0H5C1G8_CYBJN</name>
<sequence>MVYVSASPRKNSDSKHDATTSGGDGGRHSAESSSKGGAHSLASSPYSTASSSTSTIVTMGDESESLSLSFLRKKKRVGSIHEKEETPAGPAEPPSPPRLVRKKSGELVKSSLRLNSLGGVNSKSMPTTPTYNKSVHFGSDVDVRYFDEREKPTAVSAGGSPVLRGRRKIIGSASFEGLSNNSDTEDDSDIFDDEEKVHISWDLFNVNFNKIKYNEKFREGSQLFLEKLVLDDDDKCIIGTIAVKNLSFQKDVHVRYSYDQWRTVIEIEATYVPEVTKILKRANFDRFRFTIPLTKFAFLPNDKTEVSFCIRYRYDNKELWDNNYFKNYKVILTRSRRLRGSRSAKFSLNDYFNYEHDYSLQSQSHSLSVDDYFGNYNSYNYHLKSPETPKALKTEEGTFLDSTPDFKSLDNISHSVAQMSLLSNDSKTSLLDFDKENLGDDALGPNDVGLGPTDVERTSNDVAVVNNGVRSNTSSKPNRKNKPPMNSKSYQELLDSYCFFTGEKGASIPRS</sequence>
<evidence type="ECO:0000259" key="2">
    <source>
        <dbReference type="PROSITE" id="PS51159"/>
    </source>
</evidence>
<gene>
    <name evidence="3" type="ORF">BN1211_1831</name>
</gene>
<accession>A0A0H5C1G8</accession>
<dbReference type="PANTHER" id="PTHR12307:SF36">
    <property type="entry name" value="GLYCOGEN-BINDING SUBUNIT 76A"/>
    <property type="match status" value="1"/>
</dbReference>
<dbReference type="GO" id="GO:0000164">
    <property type="term" value="C:protein phosphatase type 1 complex"/>
    <property type="evidence" value="ECO:0007669"/>
    <property type="project" value="TreeGrafter"/>
</dbReference>
<evidence type="ECO:0000256" key="1">
    <source>
        <dbReference type="SAM" id="MobiDB-lite"/>
    </source>
</evidence>
<dbReference type="InterPro" id="IPR050782">
    <property type="entry name" value="PP1_regulatory_subunit_3"/>
</dbReference>
<evidence type="ECO:0000313" key="4">
    <source>
        <dbReference type="Proteomes" id="UP000038830"/>
    </source>
</evidence>
<feature type="compositionally biased region" description="Low complexity" evidence="1">
    <location>
        <begin position="40"/>
        <end position="55"/>
    </location>
</feature>
<dbReference type="Proteomes" id="UP000038830">
    <property type="component" value="Unassembled WGS sequence"/>
</dbReference>
<evidence type="ECO:0000313" key="3">
    <source>
        <dbReference type="EMBL" id="CEP21690.1"/>
    </source>
</evidence>
<proteinExistence type="predicted"/>
<feature type="compositionally biased region" description="Polar residues" evidence="1">
    <location>
        <begin position="112"/>
        <end position="133"/>
    </location>
</feature>
<dbReference type="GO" id="GO:2001069">
    <property type="term" value="F:glycogen binding"/>
    <property type="evidence" value="ECO:0007669"/>
    <property type="project" value="TreeGrafter"/>
</dbReference>
<dbReference type="PANTHER" id="PTHR12307">
    <property type="entry name" value="PROTEIN PHOSPHATASE 1 REGULATORY SUBUNIT"/>
    <property type="match status" value="1"/>
</dbReference>
<dbReference type="PROSITE" id="PS51159">
    <property type="entry name" value="CBM21"/>
    <property type="match status" value="1"/>
</dbReference>
<reference evidence="4" key="1">
    <citation type="journal article" date="2015" name="J. Biotechnol.">
        <title>The structure of the Cyberlindnera jadinii genome and its relation to Candida utilis analyzed by the occurrence of single nucleotide polymorphisms.</title>
        <authorList>
            <person name="Rupp O."/>
            <person name="Brinkrolf K."/>
            <person name="Buerth C."/>
            <person name="Kunigo M."/>
            <person name="Schneider J."/>
            <person name="Jaenicke S."/>
            <person name="Goesmann A."/>
            <person name="Puehler A."/>
            <person name="Jaeger K.-E."/>
            <person name="Ernst J.F."/>
        </authorList>
    </citation>
    <scope>NUCLEOTIDE SEQUENCE [LARGE SCALE GENOMIC DNA]</scope>
    <source>
        <strain evidence="4">ATCC 18201 / CBS 1600 / BCRC 20928 / JCM 3617 / NBRC 0987 / NRRL Y-1542</strain>
    </source>
</reference>
<dbReference type="AlphaFoldDB" id="A0A0H5C1G8"/>
<organism evidence="3 4">
    <name type="scientific">Cyberlindnera jadinii (strain ATCC 18201 / CBS 1600 / BCRC 20928 / JCM 3617 / NBRC 0987 / NRRL Y-1542)</name>
    <name type="common">Torula yeast</name>
    <name type="synonym">Candida utilis</name>
    <dbReference type="NCBI Taxonomy" id="983966"/>
    <lineage>
        <taxon>Eukaryota</taxon>
        <taxon>Fungi</taxon>
        <taxon>Dikarya</taxon>
        <taxon>Ascomycota</taxon>
        <taxon>Saccharomycotina</taxon>
        <taxon>Saccharomycetes</taxon>
        <taxon>Phaffomycetales</taxon>
        <taxon>Phaffomycetaceae</taxon>
        <taxon>Cyberlindnera</taxon>
    </lineage>
</organism>